<keyword evidence="6" id="KW-0804">Transcription</keyword>
<dbReference type="GO" id="GO:0000981">
    <property type="term" value="F:DNA-binding transcription factor activity, RNA polymerase II-specific"/>
    <property type="evidence" value="ECO:0007669"/>
    <property type="project" value="InterPro"/>
</dbReference>
<dbReference type="GO" id="GO:0043565">
    <property type="term" value="F:sequence-specific DNA binding"/>
    <property type="evidence" value="ECO:0007669"/>
    <property type="project" value="TreeGrafter"/>
</dbReference>
<sequence>MPDNLHTRPAKGAARRMRTGSRTTVACVSCKERKLRCDDQVPTCTNCQRNSLACLVEDPATKRLQPRNYIALLEHRVKLLESAVRQLQPGVAQSRAPAADADEKEVSDLCSIMGVLSLNAAGAEPRFLGSSSAFAFTRFISPSIRQLIPSISPDLSGIRNETVAPEPCLLPEYSTAVRLSNAYFQNLHPQYPFLDEATFRIWEAALKDPITAMTIYYKPAPLFFLNMVYAIGACLLPSPGCSAEQLYASALLYTDDILCYDNMESIQVLLCCAAYSLRSSQGTSHWKLAGQALRQCVNLGYHRSSKHLITNIPPMEQEMQKRVFWSAYQMECAAAVMLGRPLSLRFEDMDAEFPEDIEQPAYESNSPLASTVNQPTMMTYAIHAFHIRSLQGRTQTQIYSDTTLQDPEIRESRINKLSDMLEDWKSSLPPTRAPPDTGTLSFFTTPDWYQAAYNNAILHLHRVQLTNKKAPAAETVIMKCLHAAKDVCHSFRRQFVGGPTTYTWSALHELFIAGLTYLYCLWTSPVARDASRLDQVSNTCTDCTMVLVVFAERWRDAAPYRDIFRELASRTITIIAEAPSSRIDGIPSVREEHPQDLTQWVADISDMGVSLGADQLLTGLMDDLPSQ</sequence>
<evidence type="ECO:0000256" key="1">
    <source>
        <dbReference type="ARBA" id="ARBA00004123"/>
    </source>
</evidence>
<organism evidence="9 10">
    <name type="scientific">Aspergillus sydowii CBS 593.65</name>
    <dbReference type="NCBI Taxonomy" id="1036612"/>
    <lineage>
        <taxon>Eukaryota</taxon>
        <taxon>Fungi</taxon>
        <taxon>Dikarya</taxon>
        <taxon>Ascomycota</taxon>
        <taxon>Pezizomycotina</taxon>
        <taxon>Eurotiomycetes</taxon>
        <taxon>Eurotiomycetidae</taxon>
        <taxon>Eurotiales</taxon>
        <taxon>Aspergillaceae</taxon>
        <taxon>Aspergillus</taxon>
        <taxon>Aspergillus subgen. Nidulantes</taxon>
    </lineage>
</organism>
<dbReference type="InterPro" id="IPR007219">
    <property type="entry name" value="XnlR_reg_dom"/>
</dbReference>
<dbReference type="GO" id="GO:0006351">
    <property type="term" value="P:DNA-templated transcription"/>
    <property type="evidence" value="ECO:0007669"/>
    <property type="project" value="InterPro"/>
</dbReference>
<dbReference type="STRING" id="1036612.A0A1L9T0A2"/>
<dbReference type="GO" id="GO:0008270">
    <property type="term" value="F:zinc ion binding"/>
    <property type="evidence" value="ECO:0007669"/>
    <property type="project" value="InterPro"/>
</dbReference>
<keyword evidence="2" id="KW-0479">Metal-binding</keyword>
<dbReference type="EMBL" id="KV878599">
    <property type="protein sequence ID" value="OJJ52849.1"/>
    <property type="molecule type" value="Genomic_DNA"/>
</dbReference>
<evidence type="ECO:0000256" key="5">
    <source>
        <dbReference type="ARBA" id="ARBA00023125"/>
    </source>
</evidence>
<reference evidence="10" key="1">
    <citation type="journal article" date="2017" name="Genome Biol.">
        <title>Comparative genomics reveals high biological diversity and specific adaptations in the industrially and medically important fungal genus Aspergillus.</title>
        <authorList>
            <person name="de Vries R.P."/>
            <person name="Riley R."/>
            <person name="Wiebenga A."/>
            <person name="Aguilar-Osorio G."/>
            <person name="Amillis S."/>
            <person name="Uchima C.A."/>
            <person name="Anderluh G."/>
            <person name="Asadollahi M."/>
            <person name="Askin M."/>
            <person name="Barry K."/>
            <person name="Battaglia E."/>
            <person name="Bayram O."/>
            <person name="Benocci T."/>
            <person name="Braus-Stromeyer S.A."/>
            <person name="Caldana C."/>
            <person name="Canovas D."/>
            <person name="Cerqueira G.C."/>
            <person name="Chen F."/>
            <person name="Chen W."/>
            <person name="Choi C."/>
            <person name="Clum A."/>
            <person name="Dos Santos R.A."/>
            <person name="Damasio A.R."/>
            <person name="Diallinas G."/>
            <person name="Emri T."/>
            <person name="Fekete E."/>
            <person name="Flipphi M."/>
            <person name="Freyberg S."/>
            <person name="Gallo A."/>
            <person name="Gournas C."/>
            <person name="Habgood R."/>
            <person name="Hainaut M."/>
            <person name="Harispe M.L."/>
            <person name="Henrissat B."/>
            <person name="Hilden K.S."/>
            <person name="Hope R."/>
            <person name="Hossain A."/>
            <person name="Karabika E."/>
            <person name="Karaffa L."/>
            <person name="Karanyi Z."/>
            <person name="Krasevec N."/>
            <person name="Kuo A."/>
            <person name="Kusch H."/>
            <person name="LaButti K."/>
            <person name="Lagendijk E.L."/>
            <person name="Lapidus A."/>
            <person name="Levasseur A."/>
            <person name="Lindquist E."/>
            <person name="Lipzen A."/>
            <person name="Logrieco A.F."/>
            <person name="MacCabe A."/>
            <person name="Maekelae M.R."/>
            <person name="Malavazi I."/>
            <person name="Melin P."/>
            <person name="Meyer V."/>
            <person name="Mielnichuk N."/>
            <person name="Miskei M."/>
            <person name="Molnar A.P."/>
            <person name="Mule G."/>
            <person name="Ngan C.Y."/>
            <person name="Orejas M."/>
            <person name="Orosz E."/>
            <person name="Ouedraogo J.P."/>
            <person name="Overkamp K.M."/>
            <person name="Park H.-S."/>
            <person name="Perrone G."/>
            <person name="Piumi F."/>
            <person name="Punt P.J."/>
            <person name="Ram A.F."/>
            <person name="Ramon A."/>
            <person name="Rauscher S."/>
            <person name="Record E."/>
            <person name="Riano-Pachon D.M."/>
            <person name="Robert V."/>
            <person name="Roehrig J."/>
            <person name="Ruller R."/>
            <person name="Salamov A."/>
            <person name="Salih N.S."/>
            <person name="Samson R.A."/>
            <person name="Sandor E."/>
            <person name="Sanguinetti M."/>
            <person name="Schuetze T."/>
            <person name="Sepcic K."/>
            <person name="Shelest E."/>
            <person name="Sherlock G."/>
            <person name="Sophianopoulou V."/>
            <person name="Squina F.M."/>
            <person name="Sun H."/>
            <person name="Susca A."/>
            <person name="Todd R.B."/>
            <person name="Tsang A."/>
            <person name="Unkles S.E."/>
            <person name="van de Wiele N."/>
            <person name="van Rossen-Uffink D."/>
            <person name="Oliveira J.V."/>
            <person name="Vesth T.C."/>
            <person name="Visser J."/>
            <person name="Yu J.-H."/>
            <person name="Zhou M."/>
            <person name="Andersen M.R."/>
            <person name="Archer D.B."/>
            <person name="Baker S.E."/>
            <person name="Benoit I."/>
            <person name="Brakhage A.A."/>
            <person name="Braus G.H."/>
            <person name="Fischer R."/>
            <person name="Frisvad J.C."/>
            <person name="Goldman G.H."/>
            <person name="Houbraken J."/>
            <person name="Oakley B."/>
            <person name="Pocsi I."/>
            <person name="Scazzocchio C."/>
            <person name="Seiboth B."/>
            <person name="vanKuyk P.A."/>
            <person name="Wortman J."/>
            <person name="Dyer P.S."/>
            <person name="Grigoriev I.V."/>
        </authorList>
    </citation>
    <scope>NUCLEOTIDE SEQUENCE [LARGE SCALE GENOMIC DNA]</scope>
    <source>
        <strain evidence="10">CBS 593.65</strain>
    </source>
</reference>
<dbReference type="Gene3D" id="4.10.240.10">
    <property type="entry name" value="Zn(2)-C6 fungal-type DNA-binding domain"/>
    <property type="match status" value="1"/>
</dbReference>
<comment type="subcellular location">
    <subcellularLocation>
        <location evidence="1">Nucleus</location>
    </subcellularLocation>
</comment>
<dbReference type="GO" id="GO:0005634">
    <property type="term" value="C:nucleus"/>
    <property type="evidence" value="ECO:0007669"/>
    <property type="project" value="UniProtKB-SubCell"/>
</dbReference>
<evidence type="ECO:0000256" key="7">
    <source>
        <dbReference type="ARBA" id="ARBA00023242"/>
    </source>
</evidence>
<feature type="domain" description="Zn(2)-C6 fungal-type" evidence="8">
    <location>
        <begin position="26"/>
        <end position="56"/>
    </location>
</feature>
<evidence type="ECO:0000256" key="6">
    <source>
        <dbReference type="ARBA" id="ARBA00023163"/>
    </source>
</evidence>
<dbReference type="PROSITE" id="PS50048">
    <property type="entry name" value="ZN2_CY6_FUNGAL_2"/>
    <property type="match status" value="1"/>
</dbReference>
<accession>A0A1L9T0A2</accession>
<gene>
    <name evidence="9" type="ORF">ASPSYDRAFT_51528</name>
</gene>
<dbReference type="Pfam" id="PF00172">
    <property type="entry name" value="Zn_clus"/>
    <property type="match status" value="1"/>
</dbReference>
<evidence type="ECO:0000313" key="10">
    <source>
        <dbReference type="Proteomes" id="UP000184356"/>
    </source>
</evidence>
<dbReference type="PANTHER" id="PTHR47782">
    <property type="entry name" value="ZN(II)2CYS6 TRANSCRIPTION FACTOR (EUROFUNG)-RELATED"/>
    <property type="match status" value="1"/>
</dbReference>
<dbReference type="SMART" id="SM00066">
    <property type="entry name" value="GAL4"/>
    <property type="match status" value="1"/>
</dbReference>
<dbReference type="VEuPathDB" id="FungiDB:ASPSYDRAFT_51528"/>
<name>A0A1L9T0A2_9EURO</name>
<evidence type="ECO:0000259" key="8">
    <source>
        <dbReference type="PROSITE" id="PS50048"/>
    </source>
</evidence>
<evidence type="ECO:0000313" key="9">
    <source>
        <dbReference type="EMBL" id="OJJ52849.1"/>
    </source>
</evidence>
<keyword evidence="5" id="KW-0238">DNA-binding</keyword>
<dbReference type="SMART" id="SM00906">
    <property type="entry name" value="Fungal_trans"/>
    <property type="match status" value="1"/>
</dbReference>
<dbReference type="RefSeq" id="XP_040696655.1">
    <property type="nucleotide sequence ID" value="XM_040848303.1"/>
</dbReference>
<dbReference type="InterPro" id="IPR036864">
    <property type="entry name" value="Zn2-C6_fun-type_DNA-bd_sf"/>
</dbReference>
<dbReference type="CDD" id="cd12148">
    <property type="entry name" value="fungal_TF_MHR"/>
    <property type="match status" value="1"/>
</dbReference>
<dbReference type="Pfam" id="PF04082">
    <property type="entry name" value="Fungal_trans"/>
    <property type="match status" value="1"/>
</dbReference>
<dbReference type="GO" id="GO:0045944">
    <property type="term" value="P:positive regulation of transcription by RNA polymerase II"/>
    <property type="evidence" value="ECO:0007669"/>
    <property type="project" value="TreeGrafter"/>
</dbReference>
<protein>
    <recommendedName>
        <fullName evidence="8">Zn(2)-C6 fungal-type domain-containing protein</fullName>
    </recommendedName>
</protein>
<keyword evidence="10" id="KW-1185">Reference proteome</keyword>
<evidence type="ECO:0000256" key="2">
    <source>
        <dbReference type="ARBA" id="ARBA00022723"/>
    </source>
</evidence>
<keyword evidence="4" id="KW-0805">Transcription regulation</keyword>
<dbReference type="InterPro" id="IPR052202">
    <property type="entry name" value="Yeast_MetPath_Reg"/>
</dbReference>
<keyword evidence="3" id="KW-0862">Zinc</keyword>
<evidence type="ECO:0000256" key="4">
    <source>
        <dbReference type="ARBA" id="ARBA00023015"/>
    </source>
</evidence>
<dbReference type="AlphaFoldDB" id="A0A1L9T0A2"/>
<keyword evidence="7" id="KW-0539">Nucleus</keyword>
<dbReference type="InterPro" id="IPR001138">
    <property type="entry name" value="Zn2Cys6_DnaBD"/>
</dbReference>
<dbReference type="PANTHER" id="PTHR47782:SF12">
    <property type="entry name" value="ZN(II)2CYS6 TRANSCRIPTION FACTOR (EUROFUNG)"/>
    <property type="match status" value="1"/>
</dbReference>
<proteinExistence type="predicted"/>
<dbReference type="CDD" id="cd00067">
    <property type="entry name" value="GAL4"/>
    <property type="match status" value="1"/>
</dbReference>
<dbReference type="OrthoDB" id="189997at2759"/>
<dbReference type="PROSITE" id="PS00463">
    <property type="entry name" value="ZN2_CY6_FUNGAL_1"/>
    <property type="match status" value="1"/>
</dbReference>
<evidence type="ECO:0000256" key="3">
    <source>
        <dbReference type="ARBA" id="ARBA00022833"/>
    </source>
</evidence>
<dbReference type="SUPFAM" id="SSF57701">
    <property type="entry name" value="Zn2/Cys6 DNA-binding domain"/>
    <property type="match status" value="1"/>
</dbReference>
<dbReference type="GeneID" id="63764376"/>
<dbReference type="Proteomes" id="UP000184356">
    <property type="component" value="Unassembled WGS sequence"/>
</dbReference>